<dbReference type="PANTHER" id="PTHR12714:SF9">
    <property type="entry name" value="PROTEIN-S-ISOPRENYLCYSTEINE O-METHYLTRANSFERASE"/>
    <property type="match status" value="1"/>
</dbReference>
<dbReference type="Gene3D" id="1.20.120.1630">
    <property type="match status" value="1"/>
</dbReference>
<comment type="subcellular location">
    <subcellularLocation>
        <location evidence="1">Endomembrane system</location>
        <topology evidence="1">Multi-pass membrane protein</topology>
    </subcellularLocation>
</comment>
<keyword evidence="6" id="KW-0489">Methyltransferase</keyword>
<evidence type="ECO:0000256" key="4">
    <source>
        <dbReference type="ARBA" id="ARBA00023136"/>
    </source>
</evidence>
<gene>
    <name evidence="6" type="ORF">WKW80_34025</name>
</gene>
<dbReference type="EC" id="2.1.1.100" evidence="6"/>
<evidence type="ECO:0000256" key="2">
    <source>
        <dbReference type="ARBA" id="ARBA00022692"/>
    </source>
</evidence>
<sequence>MNSANNDYGLWSLVLLNSVIFIGFAYSFFKPSTPRDWRSFGAYSAFIVALFAEMYGFPLTIFLLSGWLGAKFPGVNLFGHDAGHLWWLFTGQHGNPHAGVLHILSFVAIFVGFILLSKAWHVLYHAQRRHELAATGPYRSIRHPQYVAFVLIMFGFLLQWPTLLTLAMFPVLVLMYVRLAISEEHDSEREFGEAWCAYSAETPRFIPAWGGGRHRHA</sequence>
<dbReference type="EMBL" id="JBBKZV010000046">
    <property type="protein sequence ID" value="MEJ8826961.1"/>
    <property type="molecule type" value="Genomic_DNA"/>
</dbReference>
<evidence type="ECO:0000313" key="6">
    <source>
        <dbReference type="EMBL" id="MEJ8826961.1"/>
    </source>
</evidence>
<name>A0ABU8WA96_9BURK</name>
<reference evidence="6 7" key="1">
    <citation type="submission" date="2024-03" db="EMBL/GenBank/DDBJ databases">
        <title>Novel species of the genus Variovorax.</title>
        <authorList>
            <person name="Liu Q."/>
            <person name="Xin Y.-H."/>
        </authorList>
    </citation>
    <scope>NUCLEOTIDE SEQUENCE [LARGE SCALE GENOMIC DNA]</scope>
    <source>
        <strain evidence="6 7">KACC 18501</strain>
    </source>
</reference>
<dbReference type="InterPro" id="IPR007318">
    <property type="entry name" value="Phopholipid_MeTrfase"/>
</dbReference>
<keyword evidence="4 5" id="KW-0472">Membrane</keyword>
<keyword evidence="7" id="KW-1185">Reference proteome</keyword>
<dbReference type="Proteomes" id="UP001363010">
    <property type="component" value="Unassembled WGS sequence"/>
</dbReference>
<keyword evidence="6" id="KW-0808">Transferase</keyword>
<evidence type="ECO:0000256" key="5">
    <source>
        <dbReference type="SAM" id="Phobius"/>
    </source>
</evidence>
<dbReference type="RefSeq" id="WP_340367990.1">
    <property type="nucleotide sequence ID" value="NZ_JBBKZV010000046.1"/>
</dbReference>
<proteinExistence type="predicted"/>
<feature type="transmembrane region" description="Helical" evidence="5">
    <location>
        <begin position="12"/>
        <end position="29"/>
    </location>
</feature>
<feature type="transmembrane region" description="Helical" evidence="5">
    <location>
        <begin position="146"/>
        <end position="177"/>
    </location>
</feature>
<dbReference type="PANTHER" id="PTHR12714">
    <property type="entry name" value="PROTEIN-S ISOPRENYLCYSTEINE O-METHYLTRANSFERASE"/>
    <property type="match status" value="1"/>
</dbReference>
<accession>A0ABU8WA96</accession>
<comment type="caution">
    <text evidence="6">The sequence shown here is derived from an EMBL/GenBank/DDBJ whole genome shotgun (WGS) entry which is preliminary data.</text>
</comment>
<feature type="transmembrane region" description="Helical" evidence="5">
    <location>
        <begin position="103"/>
        <end position="126"/>
    </location>
</feature>
<protein>
    <submittedName>
        <fullName evidence="6">Isoprenylcysteine carboxylmethyltransferase family protein</fullName>
        <ecNumber evidence="6">2.1.1.100</ecNumber>
        <ecNumber evidence="6">2.1.1.334</ecNumber>
    </submittedName>
</protein>
<dbReference type="GO" id="GO:0032259">
    <property type="term" value="P:methylation"/>
    <property type="evidence" value="ECO:0007669"/>
    <property type="project" value="UniProtKB-KW"/>
</dbReference>
<feature type="transmembrane region" description="Helical" evidence="5">
    <location>
        <begin position="41"/>
        <end position="68"/>
    </location>
</feature>
<evidence type="ECO:0000256" key="3">
    <source>
        <dbReference type="ARBA" id="ARBA00022989"/>
    </source>
</evidence>
<organism evidence="6 7">
    <name type="scientific">Variovorax humicola</name>
    <dbReference type="NCBI Taxonomy" id="1769758"/>
    <lineage>
        <taxon>Bacteria</taxon>
        <taxon>Pseudomonadati</taxon>
        <taxon>Pseudomonadota</taxon>
        <taxon>Betaproteobacteria</taxon>
        <taxon>Burkholderiales</taxon>
        <taxon>Comamonadaceae</taxon>
        <taxon>Variovorax</taxon>
    </lineage>
</organism>
<keyword evidence="2 5" id="KW-0812">Transmembrane</keyword>
<evidence type="ECO:0000256" key="1">
    <source>
        <dbReference type="ARBA" id="ARBA00004127"/>
    </source>
</evidence>
<evidence type="ECO:0000313" key="7">
    <source>
        <dbReference type="Proteomes" id="UP001363010"/>
    </source>
</evidence>
<dbReference type="Pfam" id="PF04191">
    <property type="entry name" value="PEMT"/>
    <property type="match status" value="1"/>
</dbReference>
<keyword evidence="3 5" id="KW-1133">Transmembrane helix</keyword>
<dbReference type="EC" id="2.1.1.334" evidence="6"/>
<dbReference type="GO" id="GO:0004671">
    <property type="term" value="F:protein C-terminal S-isoprenylcysteine carboxyl O-methyltransferase activity"/>
    <property type="evidence" value="ECO:0007669"/>
    <property type="project" value="UniProtKB-EC"/>
</dbReference>